<feature type="transmembrane region" description="Helical" evidence="11">
    <location>
        <begin position="28"/>
        <end position="50"/>
    </location>
</feature>
<dbReference type="PRINTS" id="PR00171">
    <property type="entry name" value="SUGRTRNSPORT"/>
</dbReference>
<keyword evidence="8 11" id="KW-0472">Membrane</keyword>
<feature type="transmembrane region" description="Helical" evidence="11">
    <location>
        <begin position="97"/>
        <end position="117"/>
    </location>
</feature>
<dbReference type="PANTHER" id="PTHR48022">
    <property type="entry name" value="PLASTIDIC GLUCOSE TRANSPORTER 4"/>
    <property type="match status" value="1"/>
</dbReference>
<evidence type="ECO:0000259" key="12">
    <source>
        <dbReference type="PROSITE" id="PS50850"/>
    </source>
</evidence>
<dbReference type="InterPro" id="IPR005828">
    <property type="entry name" value="MFS_sugar_transport-like"/>
</dbReference>
<dbReference type="Gene3D" id="1.20.1250.20">
    <property type="entry name" value="MFS general substrate transporter like domains"/>
    <property type="match status" value="2"/>
</dbReference>
<dbReference type="InterPro" id="IPR047984">
    <property type="entry name" value="XylE-like"/>
</dbReference>
<sequence>MLLSDGVEIMASIKDVVFVQSERHDVKYVLRICAVAALGGILFGYDTSVISGAIDSLRDYFQLSPAETGWAVSNVVVGCIIGAALSGWMAHRLGRRVTLFICAILFTISALGAALVHSFLWFVIYRMIGGVAVGVASAVSPMYMSEVSPKDMRGRALTMEQFAIVLGQVVVFIVNYLIARSASTEWLRDVGWRWMIASEIVPCAIFCATIFLIPESPRWHVLRGRDEEALTTLKRISNEQHAHSLLGEIRESVSSMELDARNSVSVLKRDGAKWIIFVGAMIALLQQLTGVNVIMYYAPMVLKSTSGGIQAALFQTIWIGVVSVAGAILGAWIIDRKGRLPLIRVGSVAMCIGLLIVSWALYTQTTGLLALTGMLLFMFAYGMSWGPVTWTLVAEVFPNAIRSIGMSIAVSCQWIMNFGVSQTFPMLSDNKFLNDHFHGAFSMWLFAGLCLVCMWFVLKFVPETKGVSLEKIEAVMLSRRPGGAPSQVSPVNTPVVPAVSGQE</sequence>
<feature type="domain" description="Major facilitator superfamily (MFS) profile" evidence="12">
    <location>
        <begin position="32"/>
        <end position="465"/>
    </location>
</feature>
<dbReference type="GO" id="GO:0005886">
    <property type="term" value="C:plasma membrane"/>
    <property type="evidence" value="ECO:0007669"/>
    <property type="project" value="UniProtKB-SubCell"/>
</dbReference>
<evidence type="ECO:0000256" key="6">
    <source>
        <dbReference type="ARBA" id="ARBA00022692"/>
    </source>
</evidence>
<evidence type="ECO:0000256" key="11">
    <source>
        <dbReference type="SAM" id="Phobius"/>
    </source>
</evidence>
<dbReference type="Pfam" id="PF00083">
    <property type="entry name" value="Sugar_tr"/>
    <property type="match status" value="1"/>
</dbReference>
<dbReference type="FunFam" id="1.20.1250.20:FF:000122">
    <property type="entry name" value="D-xylose transporter XylE"/>
    <property type="match status" value="1"/>
</dbReference>
<evidence type="ECO:0000256" key="9">
    <source>
        <dbReference type="RuleBase" id="RU003346"/>
    </source>
</evidence>
<dbReference type="GO" id="GO:0005351">
    <property type="term" value="F:carbohydrate:proton symporter activity"/>
    <property type="evidence" value="ECO:0007669"/>
    <property type="project" value="TreeGrafter"/>
</dbReference>
<evidence type="ECO:0000256" key="1">
    <source>
        <dbReference type="ARBA" id="ARBA00004651"/>
    </source>
</evidence>
<dbReference type="PROSITE" id="PS50850">
    <property type="entry name" value="MFS"/>
    <property type="match status" value="1"/>
</dbReference>
<feature type="transmembrane region" description="Helical" evidence="11">
    <location>
        <begin position="400"/>
        <end position="420"/>
    </location>
</feature>
<evidence type="ECO:0000256" key="3">
    <source>
        <dbReference type="ARBA" id="ARBA00022448"/>
    </source>
</evidence>
<feature type="transmembrane region" description="Helical" evidence="11">
    <location>
        <begin position="440"/>
        <end position="461"/>
    </location>
</feature>
<feature type="transmembrane region" description="Helical" evidence="11">
    <location>
        <begin position="156"/>
        <end position="179"/>
    </location>
</feature>
<keyword evidence="7 11" id="KW-1133">Transmembrane helix</keyword>
<accession>A0AAV5NC99</accession>
<name>A0AAV5NC99_9PROT</name>
<gene>
    <name evidence="13" type="primary">xylE</name>
    <name evidence="13" type="ORF">GCM10007867_08920</name>
</gene>
<dbReference type="InterPro" id="IPR005829">
    <property type="entry name" value="Sugar_transporter_CS"/>
</dbReference>
<keyword evidence="3 9" id="KW-0813">Transport</keyword>
<comment type="similarity">
    <text evidence="2 9">Belongs to the major facilitator superfamily. Sugar transporter (TC 2.A.1.1) family.</text>
</comment>
<dbReference type="PROSITE" id="PS00217">
    <property type="entry name" value="SUGAR_TRANSPORT_2"/>
    <property type="match status" value="1"/>
</dbReference>
<evidence type="ECO:0000256" key="4">
    <source>
        <dbReference type="ARBA" id="ARBA00022475"/>
    </source>
</evidence>
<comment type="subcellular location">
    <subcellularLocation>
        <location evidence="1">Cell membrane</location>
        <topology evidence="1">Multi-pass membrane protein</topology>
    </subcellularLocation>
</comment>
<keyword evidence="6 11" id="KW-0812">Transmembrane</keyword>
<dbReference type="InterPro" id="IPR036259">
    <property type="entry name" value="MFS_trans_sf"/>
</dbReference>
<evidence type="ECO:0000256" key="10">
    <source>
        <dbReference type="SAM" id="MobiDB-lite"/>
    </source>
</evidence>
<dbReference type="EMBL" id="BSNU01000001">
    <property type="protein sequence ID" value="GLQ62047.1"/>
    <property type="molecule type" value="Genomic_DNA"/>
</dbReference>
<feature type="transmembrane region" description="Helical" evidence="11">
    <location>
        <begin position="368"/>
        <end position="388"/>
    </location>
</feature>
<feature type="region of interest" description="Disordered" evidence="10">
    <location>
        <begin position="480"/>
        <end position="503"/>
    </location>
</feature>
<keyword evidence="4" id="KW-1003">Cell membrane</keyword>
<dbReference type="CDD" id="cd17359">
    <property type="entry name" value="MFS_XylE_like"/>
    <property type="match status" value="1"/>
</dbReference>
<dbReference type="InterPro" id="IPR050360">
    <property type="entry name" value="MFS_Sugar_Transporters"/>
</dbReference>
<proteinExistence type="inferred from homology"/>
<feature type="transmembrane region" description="Helical" evidence="11">
    <location>
        <begin position="70"/>
        <end position="90"/>
    </location>
</feature>
<protein>
    <submittedName>
        <fullName evidence="13">D-xylose transporter XylE</fullName>
    </submittedName>
</protein>
<dbReference type="NCBIfam" id="TIGR00879">
    <property type="entry name" value="SP"/>
    <property type="match status" value="1"/>
</dbReference>
<feature type="transmembrane region" description="Helical" evidence="11">
    <location>
        <begin position="274"/>
        <end position="297"/>
    </location>
</feature>
<evidence type="ECO:0000256" key="5">
    <source>
        <dbReference type="ARBA" id="ARBA00022597"/>
    </source>
</evidence>
<dbReference type="InterPro" id="IPR003663">
    <property type="entry name" value="Sugar/inositol_transpt"/>
</dbReference>
<feature type="transmembrane region" description="Helical" evidence="11">
    <location>
        <begin position="191"/>
        <end position="213"/>
    </location>
</feature>
<dbReference type="AlphaFoldDB" id="A0AAV5NC99"/>
<evidence type="ECO:0000256" key="2">
    <source>
        <dbReference type="ARBA" id="ARBA00010992"/>
    </source>
</evidence>
<evidence type="ECO:0000256" key="8">
    <source>
        <dbReference type="ARBA" id="ARBA00023136"/>
    </source>
</evidence>
<dbReference type="SUPFAM" id="SSF103473">
    <property type="entry name" value="MFS general substrate transporter"/>
    <property type="match status" value="1"/>
</dbReference>
<dbReference type="PANTHER" id="PTHR48022:SF2">
    <property type="entry name" value="PLASTIDIC GLUCOSE TRANSPORTER 4"/>
    <property type="match status" value="1"/>
</dbReference>
<dbReference type="Proteomes" id="UP001156614">
    <property type="component" value="Unassembled WGS sequence"/>
</dbReference>
<dbReference type="InterPro" id="IPR020846">
    <property type="entry name" value="MFS_dom"/>
</dbReference>
<evidence type="ECO:0000256" key="7">
    <source>
        <dbReference type="ARBA" id="ARBA00022989"/>
    </source>
</evidence>
<keyword evidence="5" id="KW-0762">Sugar transport</keyword>
<feature type="transmembrane region" description="Helical" evidence="11">
    <location>
        <begin position="341"/>
        <end position="362"/>
    </location>
</feature>
<feature type="transmembrane region" description="Helical" evidence="11">
    <location>
        <begin position="309"/>
        <end position="334"/>
    </location>
</feature>
<organism evidence="13 14">
    <name type="scientific">Gluconobacter cerinus</name>
    <dbReference type="NCBI Taxonomy" id="38307"/>
    <lineage>
        <taxon>Bacteria</taxon>
        <taxon>Pseudomonadati</taxon>
        <taxon>Pseudomonadota</taxon>
        <taxon>Alphaproteobacteria</taxon>
        <taxon>Acetobacterales</taxon>
        <taxon>Acetobacteraceae</taxon>
        <taxon>Gluconobacter</taxon>
    </lineage>
</organism>
<evidence type="ECO:0000313" key="13">
    <source>
        <dbReference type="EMBL" id="GLQ62047.1"/>
    </source>
</evidence>
<comment type="caution">
    <text evidence="13">The sequence shown here is derived from an EMBL/GenBank/DDBJ whole genome shotgun (WGS) entry which is preliminary data.</text>
</comment>
<keyword evidence="14" id="KW-1185">Reference proteome</keyword>
<feature type="transmembrane region" description="Helical" evidence="11">
    <location>
        <begin position="123"/>
        <end position="144"/>
    </location>
</feature>
<reference evidence="14" key="1">
    <citation type="journal article" date="2019" name="Int. J. Syst. Evol. Microbiol.">
        <title>The Global Catalogue of Microorganisms (GCM) 10K type strain sequencing project: providing services to taxonomists for standard genome sequencing and annotation.</title>
        <authorList>
            <consortium name="The Broad Institute Genomics Platform"/>
            <consortium name="The Broad Institute Genome Sequencing Center for Infectious Disease"/>
            <person name="Wu L."/>
            <person name="Ma J."/>
        </authorList>
    </citation>
    <scope>NUCLEOTIDE SEQUENCE [LARGE SCALE GENOMIC DNA]</scope>
    <source>
        <strain evidence="14">NBRC 3267</strain>
    </source>
</reference>
<evidence type="ECO:0000313" key="14">
    <source>
        <dbReference type="Proteomes" id="UP001156614"/>
    </source>
</evidence>